<evidence type="ECO:0000313" key="2">
    <source>
        <dbReference type="EMBL" id="SUE33140.1"/>
    </source>
</evidence>
<dbReference type="PANTHER" id="PTHR37841:SF1">
    <property type="entry name" value="DUF3298 DOMAIN-CONTAINING PROTEIN"/>
    <property type="match status" value="1"/>
</dbReference>
<keyword evidence="3" id="KW-1185">Reference proteome</keyword>
<sequence>MKHLLRLVLAGICLVLVGCSGHTASEITHLPFKADEEDRWGMIGVDGKVLFENEFENEPSAVRNGIFFVKNLDGLYEYYTAETKPKRINNKAYLAAGAFIEDVAPVVEPEQPISFIRRDGTTAFVLDKYKNEPIKGAWNFNDGMAIIHTAGGEGFINPQGEIVIEPRYRQVQPFSEGAAVVWNEDNTGAVIDKTGKKLFDLKDQKIRYLDYHNDLMACVDVQNFGKYATSGEFLKAVAIDYFLDKQGKKVMSIPSNIIVSGGVVHNHMVCYQSSEDKTFAGIMDKKGQMIIRPKYDVSQSGSAEVCIEKGFICMADKGKWGLIDFDDNIICPFEFDQILPFYDGQHAFCQEREILATD</sequence>
<name>A0A379MQI6_9BACT</name>
<proteinExistence type="predicted"/>
<gene>
    <name evidence="2" type="ORF">NCTC11190_00337</name>
</gene>
<protein>
    <submittedName>
        <fullName evidence="2">KWG Leptospira</fullName>
    </submittedName>
</protein>
<reference evidence="2 3" key="1">
    <citation type="submission" date="2018-06" db="EMBL/GenBank/DDBJ databases">
        <authorList>
            <consortium name="Pathogen Informatics"/>
            <person name="Doyle S."/>
        </authorList>
    </citation>
    <scope>NUCLEOTIDE SEQUENCE [LARGE SCALE GENOMIC DNA]</scope>
    <source>
        <strain evidence="2 3">NCTC11190</strain>
    </source>
</reference>
<dbReference type="Proteomes" id="UP000255233">
    <property type="component" value="Unassembled WGS sequence"/>
</dbReference>
<dbReference type="STRING" id="880526.GCA_000427365_01105"/>
<evidence type="ECO:0000313" key="3">
    <source>
        <dbReference type="Proteomes" id="UP000255233"/>
    </source>
</evidence>
<dbReference type="PANTHER" id="PTHR37841">
    <property type="entry name" value="GLR2918 PROTEIN"/>
    <property type="match status" value="1"/>
</dbReference>
<keyword evidence="1" id="KW-0732">Signal</keyword>
<organism evidence="2 3">
    <name type="scientific">Rikenella microfusus</name>
    <dbReference type="NCBI Taxonomy" id="28139"/>
    <lineage>
        <taxon>Bacteria</taxon>
        <taxon>Pseudomonadati</taxon>
        <taxon>Bacteroidota</taxon>
        <taxon>Bacteroidia</taxon>
        <taxon>Bacteroidales</taxon>
        <taxon>Rikenellaceae</taxon>
        <taxon>Rikenella</taxon>
    </lineage>
</organism>
<dbReference type="RefSeq" id="WP_027290836.1">
    <property type="nucleotide sequence ID" value="NZ_CALVFX010000017.1"/>
</dbReference>
<evidence type="ECO:0000256" key="1">
    <source>
        <dbReference type="SAM" id="SignalP"/>
    </source>
</evidence>
<dbReference type="PROSITE" id="PS51257">
    <property type="entry name" value="PROKAR_LIPOPROTEIN"/>
    <property type="match status" value="1"/>
</dbReference>
<dbReference type="InterPro" id="IPR032774">
    <property type="entry name" value="WG_beta_rep"/>
</dbReference>
<dbReference type="Pfam" id="PF14903">
    <property type="entry name" value="WG_beta_rep"/>
    <property type="match status" value="3"/>
</dbReference>
<feature type="signal peptide" evidence="1">
    <location>
        <begin position="1"/>
        <end position="24"/>
    </location>
</feature>
<accession>A0A379MQI6</accession>
<dbReference type="AlphaFoldDB" id="A0A379MQI6"/>
<dbReference type="EMBL" id="UGVL01000001">
    <property type="protein sequence ID" value="SUE33140.1"/>
    <property type="molecule type" value="Genomic_DNA"/>
</dbReference>
<feature type="chain" id="PRO_5016723080" evidence="1">
    <location>
        <begin position="25"/>
        <end position="358"/>
    </location>
</feature>